<organism evidence="6 7">
    <name type="scientific">Aliarcobacter cryaerophilus</name>
    <dbReference type="NCBI Taxonomy" id="28198"/>
    <lineage>
        <taxon>Bacteria</taxon>
        <taxon>Pseudomonadati</taxon>
        <taxon>Campylobacterota</taxon>
        <taxon>Epsilonproteobacteria</taxon>
        <taxon>Campylobacterales</taxon>
        <taxon>Arcobacteraceae</taxon>
        <taxon>Aliarcobacter</taxon>
    </lineage>
</organism>
<evidence type="ECO:0000256" key="5">
    <source>
        <dbReference type="HAMAP-Rule" id="MF_00213"/>
    </source>
</evidence>
<dbReference type="InterPro" id="IPR020538">
    <property type="entry name" value="Hydgase_Ni_incorp_HypA/HybF_CS"/>
</dbReference>
<protein>
    <recommendedName>
        <fullName evidence="5">Hydrogenase maturation factor HypA</fullName>
    </recommendedName>
</protein>
<dbReference type="PROSITE" id="PS01249">
    <property type="entry name" value="HYPA"/>
    <property type="match status" value="1"/>
</dbReference>
<dbReference type="Pfam" id="PF01155">
    <property type="entry name" value="HypA"/>
    <property type="match status" value="1"/>
</dbReference>
<dbReference type="GO" id="GO:0016151">
    <property type="term" value="F:nickel cation binding"/>
    <property type="evidence" value="ECO:0007669"/>
    <property type="project" value="UniProtKB-UniRule"/>
</dbReference>
<keyword evidence="3 5" id="KW-0479">Metal-binding</keyword>
<proteinExistence type="inferred from homology"/>
<dbReference type="Gene3D" id="3.30.2320.80">
    <property type="match status" value="1"/>
</dbReference>
<dbReference type="RefSeq" id="WP_105912502.1">
    <property type="nucleotide sequence ID" value="NZ_NXGH01000037.1"/>
</dbReference>
<dbReference type="EMBL" id="NXGH01000037">
    <property type="protein sequence ID" value="PRM87857.1"/>
    <property type="molecule type" value="Genomic_DNA"/>
</dbReference>
<gene>
    <name evidence="5" type="primary">hypA</name>
    <name evidence="6" type="ORF">CJ671_09690</name>
</gene>
<comment type="caution">
    <text evidence="6">The sequence shown here is derived from an EMBL/GenBank/DDBJ whole genome shotgun (WGS) entry which is preliminary data.</text>
</comment>
<dbReference type="Proteomes" id="UP000238649">
    <property type="component" value="Unassembled WGS sequence"/>
</dbReference>
<dbReference type="PANTHER" id="PTHR34535">
    <property type="entry name" value="HYDROGENASE MATURATION FACTOR HYPA"/>
    <property type="match status" value="1"/>
</dbReference>
<evidence type="ECO:0000256" key="3">
    <source>
        <dbReference type="ARBA" id="ARBA00022723"/>
    </source>
</evidence>
<dbReference type="NCBIfam" id="TIGR00100">
    <property type="entry name" value="hypA"/>
    <property type="match status" value="1"/>
</dbReference>
<evidence type="ECO:0000256" key="2">
    <source>
        <dbReference type="ARBA" id="ARBA00022596"/>
    </source>
</evidence>
<evidence type="ECO:0000256" key="4">
    <source>
        <dbReference type="ARBA" id="ARBA00022833"/>
    </source>
</evidence>
<dbReference type="PANTHER" id="PTHR34535:SF3">
    <property type="entry name" value="HYDROGENASE MATURATION FACTOR HYPA"/>
    <property type="match status" value="1"/>
</dbReference>
<keyword evidence="2 5" id="KW-0533">Nickel</keyword>
<dbReference type="HAMAP" id="MF_00213">
    <property type="entry name" value="HypA_HybF"/>
    <property type="match status" value="1"/>
</dbReference>
<feature type="binding site" evidence="5">
    <location>
        <position position="2"/>
    </location>
    <ligand>
        <name>Ni(2+)</name>
        <dbReference type="ChEBI" id="CHEBI:49786"/>
    </ligand>
</feature>
<sequence length="113" mass="12745">MHEYSIVQSLLESCEDHARANDAKKVTKVVVKIGVLSGVEPDLLQTAFDTFKEKTICDSAEFLINIQKVEIFCNKCKANSTLQKNEFSCPKCQSVDLKVTDGEDMYLMSLEFE</sequence>
<evidence type="ECO:0000313" key="7">
    <source>
        <dbReference type="Proteomes" id="UP000238649"/>
    </source>
</evidence>
<feature type="binding site" evidence="5">
    <location>
        <position position="73"/>
    </location>
    <ligand>
        <name>Zn(2+)</name>
        <dbReference type="ChEBI" id="CHEBI:29105"/>
    </ligand>
</feature>
<feature type="binding site" evidence="5">
    <location>
        <position position="89"/>
    </location>
    <ligand>
        <name>Zn(2+)</name>
        <dbReference type="ChEBI" id="CHEBI:29105"/>
    </ligand>
</feature>
<evidence type="ECO:0000313" key="6">
    <source>
        <dbReference type="EMBL" id="PRM87857.1"/>
    </source>
</evidence>
<name>A0A2S9SMP3_9BACT</name>
<dbReference type="InterPro" id="IPR000688">
    <property type="entry name" value="HypA/HybF"/>
</dbReference>
<evidence type="ECO:0000256" key="1">
    <source>
        <dbReference type="ARBA" id="ARBA00010748"/>
    </source>
</evidence>
<dbReference type="OrthoDB" id="9800361at2"/>
<keyword evidence="4 5" id="KW-0862">Zinc</keyword>
<dbReference type="AlphaFoldDB" id="A0A2S9SMP3"/>
<feature type="binding site" evidence="5">
    <location>
        <position position="76"/>
    </location>
    <ligand>
        <name>Zn(2+)</name>
        <dbReference type="ChEBI" id="CHEBI:29105"/>
    </ligand>
</feature>
<accession>A0A2S9SMP3</accession>
<feature type="binding site" evidence="5">
    <location>
        <position position="92"/>
    </location>
    <ligand>
        <name>Zn(2+)</name>
        <dbReference type="ChEBI" id="CHEBI:29105"/>
    </ligand>
</feature>
<comment type="function">
    <text evidence="5">Involved in the maturation of [NiFe] hydrogenases. Required for nickel insertion into the metal center of the hydrogenase.</text>
</comment>
<dbReference type="NCBIfam" id="NF001839">
    <property type="entry name" value="PRK00564.1"/>
    <property type="match status" value="1"/>
</dbReference>
<dbReference type="GO" id="GO:0008270">
    <property type="term" value="F:zinc ion binding"/>
    <property type="evidence" value="ECO:0007669"/>
    <property type="project" value="UniProtKB-UniRule"/>
</dbReference>
<reference evidence="6 7" key="1">
    <citation type="submission" date="2017-09" db="EMBL/GenBank/DDBJ databases">
        <title>Reassesment of A. cryaerophilus.</title>
        <authorList>
            <person name="Perez-Cataluna A."/>
            <person name="Collado L."/>
            <person name="Salgado O."/>
            <person name="Lefinanco V."/>
            <person name="Figueras M.J."/>
        </authorList>
    </citation>
    <scope>NUCLEOTIDE SEQUENCE [LARGE SCALE GENOMIC DNA]</scope>
    <source>
        <strain evidence="6 7">LMG 9871</strain>
    </source>
</reference>
<dbReference type="GO" id="GO:0051604">
    <property type="term" value="P:protein maturation"/>
    <property type="evidence" value="ECO:0007669"/>
    <property type="project" value="InterPro"/>
</dbReference>
<comment type="similarity">
    <text evidence="1 5">Belongs to the HypA/HybF family.</text>
</comment>
<dbReference type="PIRSF" id="PIRSF004761">
    <property type="entry name" value="Hydrgn_mat_HypA"/>
    <property type="match status" value="1"/>
</dbReference>